<name>A0A5A9NGD8_9TELE</name>
<feature type="compositionally biased region" description="Basic residues" evidence="3">
    <location>
        <begin position="675"/>
        <end position="692"/>
    </location>
</feature>
<dbReference type="Pfam" id="PF09728">
    <property type="entry name" value="Taxilin"/>
    <property type="match status" value="1"/>
</dbReference>
<dbReference type="PANTHER" id="PTHR16127">
    <property type="entry name" value="TAXILIN"/>
    <property type="match status" value="1"/>
</dbReference>
<feature type="compositionally biased region" description="Basic and acidic residues" evidence="3">
    <location>
        <begin position="583"/>
        <end position="609"/>
    </location>
</feature>
<evidence type="ECO:0000256" key="2">
    <source>
        <dbReference type="SAM" id="Coils"/>
    </source>
</evidence>
<feature type="compositionally biased region" description="Polar residues" evidence="3">
    <location>
        <begin position="523"/>
        <end position="534"/>
    </location>
</feature>
<dbReference type="GO" id="GO:0019905">
    <property type="term" value="F:syntaxin binding"/>
    <property type="evidence" value="ECO:0007669"/>
    <property type="project" value="InterPro"/>
</dbReference>
<feature type="compositionally biased region" description="Pro residues" evidence="3">
    <location>
        <begin position="562"/>
        <end position="574"/>
    </location>
</feature>
<organism evidence="4 5">
    <name type="scientific">Triplophysa tibetana</name>
    <dbReference type="NCBI Taxonomy" id="1572043"/>
    <lineage>
        <taxon>Eukaryota</taxon>
        <taxon>Metazoa</taxon>
        <taxon>Chordata</taxon>
        <taxon>Craniata</taxon>
        <taxon>Vertebrata</taxon>
        <taxon>Euteleostomi</taxon>
        <taxon>Actinopterygii</taxon>
        <taxon>Neopterygii</taxon>
        <taxon>Teleostei</taxon>
        <taxon>Ostariophysi</taxon>
        <taxon>Cypriniformes</taxon>
        <taxon>Nemacheilidae</taxon>
        <taxon>Triplophysa</taxon>
    </lineage>
</organism>
<evidence type="ECO:0000256" key="1">
    <source>
        <dbReference type="ARBA" id="ARBA00009550"/>
    </source>
</evidence>
<keyword evidence="5" id="KW-1185">Reference proteome</keyword>
<feature type="compositionally biased region" description="Acidic residues" evidence="3">
    <location>
        <begin position="402"/>
        <end position="414"/>
    </location>
</feature>
<feature type="coiled-coil region" evidence="2">
    <location>
        <begin position="108"/>
        <end position="142"/>
    </location>
</feature>
<feature type="region of interest" description="Disordered" evidence="3">
    <location>
        <begin position="49"/>
        <end position="83"/>
    </location>
</feature>
<accession>A0A5A9NGD8</accession>
<comment type="caution">
    <text evidence="4">The sequence shown here is derived from an EMBL/GenBank/DDBJ whole genome shotgun (WGS) entry which is preliminary data.</text>
</comment>
<feature type="compositionally biased region" description="Basic and acidic residues" evidence="3">
    <location>
        <begin position="474"/>
        <end position="518"/>
    </location>
</feature>
<dbReference type="AlphaFoldDB" id="A0A5A9NGD8"/>
<feature type="coiled-coil region" evidence="2">
    <location>
        <begin position="253"/>
        <end position="312"/>
    </location>
</feature>
<feature type="compositionally biased region" description="Basic and acidic residues" evidence="3">
    <location>
        <begin position="618"/>
        <end position="631"/>
    </location>
</feature>
<dbReference type="Proteomes" id="UP000324632">
    <property type="component" value="Chromosome 18"/>
</dbReference>
<protein>
    <submittedName>
        <fullName evidence="4">Beta-taxilin Muscle-derived protein 77</fullName>
    </submittedName>
</protein>
<feature type="compositionally biased region" description="Polar residues" evidence="3">
    <location>
        <begin position="1"/>
        <end position="15"/>
    </location>
</feature>
<feature type="region of interest" description="Disordered" evidence="3">
    <location>
        <begin position="1"/>
        <end position="30"/>
    </location>
</feature>
<evidence type="ECO:0000256" key="3">
    <source>
        <dbReference type="SAM" id="MobiDB-lite"/>
    </source>
</evidence>
<reference evidence="4 5" key="1">
    <citation type="journal article" date="2019" name="Mol. Ecol. Resour.">
        <title>Chromosome-level genome assembly of Triplophysa tibetana, a fish adapted to the harsh high-altitude environment of the Tibetan Plateau.</title>
        <authorList>
            <person name="Yang X."/>
            <person name="Liu H."/>
            <person name="Ma Z."/>
            <person name="Zou Y."/>
            <person name="Zou M."/>
            <person name="Mao Y."/>
            <person name="Li X."/>
            <person name="Wang H."/>
            <person name="Chen T."/>
            <person name="Wang W."/>
            <person name="Yang R."/>
        </authorList>
    </citation>
    <scope>NUCLEOTIDE SEQUENCE [LARGE SCALE GENOMIC DNA]</scope>
    <source>
        <strain evidence="4">TTIB1903HZAU</strain>
        <tissue evidence="4">Muscle</tissue>
    </source>
</reference>
<feature type="region of interest" description="Disordered" evidence="3">
    <location>
        <begin position="397"/>
        <end position="699"/>
    </location>
</feature>
<proteinExistence type="inferred from homology"/>
<dbReference type="EMBL" id="SOYY01000018">
    <property type="protein sequence ID" value="KAA0708428.1"/>
    <property type="molecule type" value="Genomic_DNA"/>
</dbReference>
<sequence length="699" mass="79944">MMEGTDQTTNEQVNGTEEMPADPMEDFSRQLEDIINTYGSASSLMQEQISILESEERREEAKADETATPKEPGGAGPEEQKDDSKLIKGLGKEATSLLQSLNKLSSPEEKVEMVLKKYTELVEKHRREKQQLEKRQGLLVKQRDQIQFEHSRAILARTKLEMLCRELHRHNKTVKEESLQRLREDEMKRREITAHFQSTLVDIQAQIEQHSTRNNKLCHENSELGSKLKTLVEQYERREKSLEKIFNHRDLQQKVSDAKLEEAKMLLKEAEEKHKREKEYLLTQAAEWKLQAKELKEQHTVMQAQRSEKAKEFEFFTVKIDRLETLCRVLQDERKILYAKIKEIRFPEKAAESPLEDMPLVDELAPQLGPSPVLTAEMEKLREQQIRLQELAASLVKPIKDDVEESDSEEEEASEFAQKIPAIPEDTQPEPTKQEEKPESVVVNEEKPLPPNLEPSKPETEPKSPQKFLQPEIIEQHIKKQESTKEEPKQDVTKVELIKQETLESEPARAEKEPKAHQEPLQPESTEPQTVKQESTQEEPKQEDVTKVEVVKQETTASEPAKPQPESKPSPQEPPQAEITKPQPEKQESAKDETKEEDLTKVEATKQDTSELQPTELVVKKEGKNAEDVKSELPLTDTTKQAKEENVQEEHVASDEAKAQAAKPKAPKSQEAKSKTSKPQHKKQGSSKKKGSAKGGNKS</sequence>
<feature type="compositionally biased region" description="Basic and acidic residues" evidence="3">
    <location>
        <begin position="640"/>
        <end position="658"/>
    </location>
</feature>
<feature type="compositionally biased region" description="Basic and acidic residues" evidence="3">
    <location>
        <begin position="432"/>
        <end position="448"/>
    </location>
</feature>
<comment type="similarity">
    <text evidence="1">Belongs to the taxilin family.</text>
</comment>
<dbReference type="PANTHER" id="PTHR16127:SF10">
    <property type="entry name" value="BETA-TAXILIN"/>
    <property type="match status" value="1"/>
</dbReference>
<evidence type="ECO:0000313" key="4">
    <source>
        <dbReference type="EMBL" id="KAA0708428.1"/>
    </source>
</evidence>
<dbReference type="InterPro" id="IPR026183">
    <property type="entry name" value="Taxilin_fam"/>
</dbReference>
<feature type="compositionally biased region" description="Basic and acidic residues" evidence="3">
    <location>
        <begin position="538"/>
        <end position="552"/>
    </location>
</feature>
<evidence type="ECO:0000313" key="5">
    <source>
        <dbReference type="Proteomes" id="UP000324632"/>
    </source>
</evidence>
<feature type="compositionally biased region" description="Basic and acidic residues" evidence="3">
    <location>
        <begin position="54"/>
        <end position="68"/>
    </location>
</feature>
<gene>
    <name evidence="4" type="ORF">E1301_Tti005670</name>
</gene>
<keyword evidence="2" id="KW-0175">Coiled coil</keyword>